<gene>
    <name evidence="1" type="ORF">GCM10008090_24300</name>
</gene>
<dbReference type="AlphaFoldDB" id="A0A918RWB8"/>
<dbReference type="InterPro" id="IPR029063">
    <property type="entry name" value="SAM-dependent_MTases_sf"/>
</dbReference>
<proteinExistence type="predicted"/>
<keyword evidence="2" id="KW-1185">Reference proteome</keyword>
<reference evidence="1" key="1">
    <citation type="journal article" date="2014" name="Int. J. Syst. Evol. Microbiol.">
        <title>Complete genome sequence of Corynebacterium casei LMG S-19264T (=DSM 44701T), isolated from a smear-ripened cheese.</title>
        <authorList>
            <consortium name="US DOE Joint Genome Institute (JGI-PGF)"/>
            <person name="Walter F."/>
            <person name="Albersmeier A."/>
            <person name="Kalinowski J."/>
            <person name="Ruckert C."/>
        </authorList>
    </citation>
    <scope>NUCLEOTIDE SEQUENCE</scope>
    <source>
        <strain evidence="1">KCTC 12711</strain>
    </source>
</reference>
<organism evidence="1 2">
    <name type="scientific">Arenicella chitinivorans</name>
    <dbReference type="NCBI Taxonomy" id="1329800"/>
    <lineage>
        <taxon>Bacteria</taxon>
        <taxon>Pseudomonadati</taxon>
        <taxon>Pseudomonadota</taxon>
        <taxon>Gammaproteobacteria</taxon>
        <taxon>Arenicellales</taxon>
        <taxon>Arenicellaceae</taxon>
        <taxon>Arenicella</taxon>
    </lineage>
</organism>
<name>A0A918RWB8_9GAMM</name>
<comment type="caution">
    <text evidence="1">The sequence shown here is derived from an EMBL/GenBank/DDBJ whole genome shotgun (WGS) entry which is preliminary data.</text>
</comment>
<dbReference type="EMBL" id="BMXA01000004">
    <property type="protein sequence ID" value="GHA13702.1"/>
    <property type="molecule type" value="Genomic_DNA"/>
</dbReference>
<accession>A0A918RWB8</accession>
<dbReference type="Proteomes" id="UP000614811">
    <property type="component" value="Unassembled WGS sequence"/>
</dbReference>
<evidence type="ECO:0000313" key="1">
    <source>
        <dbReference type="EMBL" id="GHA13702.1"/>
    </source>
</evidence>
<evidence type="ECO:0000313" key="2">
    <source>
        <dbReference type="Proteomes" id="UP000614811"/>
    </source>
</evidence>
<reference evidence="1" key="2">
    <citation type="submission" date="2020-09" db="EMBL/GenBank/DDBJ databases">
        <authorList>
            <person name="Sun Q."/>
            <person name="Kim S."/>
        </authorList>
    </citation>
    <scope>NUCLEOTIDE SEQUENCE</scope>
    <source>
        <strain evidence="1">KCTC 12711</strain>
    </source>
</reference>
<sequence>MPVMAVSDDFLVRENVMPVSDLRQRADRMIEANGFLGVPQETFETAGRSHFVRLLEQGLCPESKVLEIGCGCLRIGYWLIRFLDTGGYAGFDPARKRIEHGRHFLFEPKMLLDKQPRFNFNAEFDTGGFAEPFDYFLACSIWTHCSKRHIQVMLDGFLENTVRDAKFIVSYLPPLGSEDDYQGDLWVGTSHESTTPGIVRHSLVWIQQQCKERGLVLTELDGMDCDSQFWLRIERQR</sequence>
<dbReference type="Gene3D" id="3.40.50.150">
    <property type="entry name" value="Vaccinia Virus protein VP39"/>
    <property type="match status" value="1"/>
</dbReference>
<protein>
    <submittedName>
        <fullName evidence="1">Uncharacterized protein</fullName>
    </submittedName>
</protein>
<dbReference type="SUPFAM" id="SSF53335">
    <property type="entry name" value="S-adenosyl-L-methionine-dependent methyltransferases"/>
    <property type="match status" value="1"/>
</dbReference>